<protein>
    <submittedName>
        <fullName evidence="2">Hpr(Ser) kinase/phosphatase</fullName>
    </submittedName>
</protein>
<dbReference type="Proteomes" id="UP000245396">
    <property type="component" value="Unassembled WGS sequence"/>
</dbReference>
<reference evidence="2 3" key="1">
    <citation type="submission" date="2018-05" db="EMBL/GenBank/DDBJ databases">
        <title>Genomic Encyclopedia of Type Strains, Phase IV (KMG-IV): sequencing the most valuable type-strain genomes for metagenomic binning, comparative biology and taxonomic classification.</title>
        <authorList>
            <person name="Goeker M."/>
        </authorList>
    </citation>
    <scope>NUCLEOTIDE SEQUENCE [LARGE SCALE GENOMIC DNA]</scope>
    <source>
        <strain evidence="2 3">DSM 6986</strain>
    </source>
</reference>
<gene>
    <name evidence="2" type="ORF">C7441_113123</name>
</gene>
<dbReference type="RefSeq" id="WP_109614015.1">
    <property type="nucleotide sequence ID" value="NZ_QGGG01000013.1"/>
</dbReference>
<dbReference type="GO" id="GO:0000155">
    <property type="term" value="F:phosphorelay sensor kinase activity"/>
    <property type="evidence" value="ECO:0007669"/>
    <property type="project" value="InterPro"/>
</dbReference>
<proteinExistence type="predicted"/>
<evidence type="ECO:0000259" key="1">
    <source>
        <dbReference type="Pfam" id="PF07475"/>
    </source>
</evidence>
<evidence type="ECO:0000313" key="2">
    <source>
        <dbReference type="EMBL" id="PWJ80196.1"/>
    </source>
</evidence>
<organism evidence="2 3">
    <name type="scientific">Pseudaminobacter salicylatoxidans</name>
    <dbReference type="NCBI Taxonomy" id="93369"/>
    <lineage>
        <taxon>Bacteria</taxon>
        <taxon>Pseudomonadati</taxon>
        <taxon>Pseudomonadota</taxon>
        <taxon>Alphaproteobacteria</taxon>
        <taxon>Hyphomicrobiales</taxon>
        <taxon>Phyllobacteriaceae</taxon>
        <taxon>Pseudaminobacter</taxon>
    </lineage>
</organism>
<dbReference type="OrthoDB" id="8326226at2"/>
<dbReference type="SUPFAM" id="SSF53795">
    <property type="entry name" value="PEP carboxykinase-like"/>
    <property type="match status" value="1"/>
</dbReference>
<dbReference type="CDD" id="cd01918">
    <property type="entry name" value="HprK_C"/>
    <property type="match status" value="1"/>
</dbReference>
<dbReference type="InterPro" id="IPR011104">
    <property type="entry name" value="Hpr_kin/Pase_C"/>
</dbReference>
<comment type="caution">
    <text evidence="2">The sequence shown here is derived from an EMBL/GenBank/DDBJ whole genome shotgun (WGS) entry which is preliminary data.</text>
</comment>
<name>A0A316BZ97_PSESE</name>
<dbReference type="GO" id="GO:0006109">
    <property type="term" value="P:regulation of carbohydrate metabolic process"/>
    <property type="evidence" value="ECO:0007669"/>
    <property type="project" value="InterPro"/>
</dbReference>
<dbReference type="STRING" id="1192868.GCA_000304395_01247"/>
<keyword evidence="3" id="KW-1185">Reference proteome</keyword>
<accession>A0A316BZ97</accession>
<dbReference type="GO" id="GO:0005524">
    <property type="term" value="F:ATP binding"/>
    <property type="evidence" value="ECO:0007669"/>
    <property type="project" value="InterPro"/>
</dbReference>
<dbReference type="InterPro" id="IPR027417">
    <property type="entry name" value="P-loop_NTPase"/>
</dbReference>
<dbReference type="AlphaFoldDB" id="A0A316BZ97"/>
<keyword evidence="2" id="KW-0808">Transferase</keyword>
<dbReference type="Gene3D" id="3.40.50.300">
    <property type="entry name" value="P-loop containing nucleotide triphosphate hydrolases"/>
    <property type="match status" value="1"/>
</dbReference>
<keyword evidence="2" id="KW-0418">Kinase</keyword>
<feature type="domain" description="HPr kinase/phosphorylase C-terminal" evidence="1">
    <location>
        <begin position="5"/>
        <end position="135"/>
    </location>
</feature>
<sequence>MTPPNLHGTALVLGSRGVLVLGPSGSGKSTLALAAVSRFRDVGRLACLVSDDQVLVAVHGARLVCSAPRTISGLVEVHGVGPRPSAVQPRAVIDLAVRLVPVGEMQRLPEEEFEDVAGCRLPVLKVPQRDTRPALMAIAARLSLPPFA</sequence>
<dbReference type="Pfam" id="PF07475">
    <property type="entry name" value="Hpr_kinase_C"/>
    <property type="match status" value="1"/>
</dbReference>
<dbReference type="EMBL" id="QGGG01000013">
    <property type="protein sequence ID" value="PWJ80196.1"/>
    <property type="molecule type" value="Genomic_DNA"/>
</dbReference>
<evidence type="ECO:0000313" key="3">
    <source>
        <dbReference type="Proteomes" id="UP000245396"/>
    </source>
</evidence>